<dbReference type="AlphaFoldDB" id="A0A6B9G2Z6"/>
<evidence type="ECO:0000259" key="6">
    <source>
        <dbReference type="PROSITE" id="PS50977"/>
    </source>
</evidence>
<evidence type="ECO:0000256" key="4">
    <source>
        <dbReference type="PROSITE-ProRule" id="PRU00335"/>
    </source>
</evidence>
<feature type="region of interest" description="Disordered" evidence="5">
    <location>
        <begin position="1"/>
        <end position="22"/>
    </location>
</feature>
<feature type="compositionally biased region" description="Polar residues" evidence="5">
    <location>
        <begin position="1"/>
        <end position="15"/>
    </location>
</feature>
<dbReference type="PANTHER" id="PTHR30055:SF148">
    <property type="entry name" value="TETR-FAMILY TRANSCRIPTIONAL REGULATOR"/>
    <property type="match status" value="1"/>
</dbReference>
<dbReference type="Proteomes" id="UP000502005">
    <property type="component" value="Chromosome"/>
</dbReference>
<dbReference type="Pfam" id="PF16859">
    <property type="entry name" value="TetR_C_11"/>
    <property type="match status" value="1"/>
</dbReference>
<evidence type="ECO:0000256" key="2">
    <source>
        <dbReference type="ARBA" id="ARBA00023125"/>
    </source>
</evidence>
<name>A0A6B9G2Z6_PANCY</name>
<gene>
    <name evidence="7" type="ORF">CUN67_14985</name>
</gene>
<evidence type="ECO:0000256" key="5">
    <source>
        <dbReference type="SAM" id="MobiDB-lite"/>
    </source>
</evidence>
<feature type="DNA-binding region" description="H-T-H motif" evidence="4">
    <location>
        <begin position="47"/>
        <end position="66"/>
    </location>
</feature>
<dbReference type="Gene3D" id="1.10.357.10">
    <property type="entry name" value="Tetracycline Repressor, domain 2"/>
    <property type="match status" value="1"/>
</dbReference>
<sequence>MTGSMMSEKQVNTRSAPRPGGRAARIQAAVYAAVARLRAEKGEESLSVHAIAQEADVNPTTIYRRWGSLSQLLSDIALQKLLPDSEPEDTGNMHEDFSRWLEEYVDELATETGRKLLSEIAAAESDEYRVRCQQRHYEQIEAIRQRAIQRGERPPETMQVMDELIAPIVYRILFSQTLPDFAWASALLVKLLRI</sequence>
<evidence type="ECO:0000313" key="8">
    <source>
        <dbReference type="Proteomes" id="UP000502005"/>
    </source>
</evidence>
<dbReference type="SUPFAM" id="SSF46689">
    <property type="entry name" value="Homeodomain-like"/>
    <property type="match status" value="1"/>
</dbReference>
<dbReference type="InterPro" id="IPR050109">
    <property type="entry name" value="HTH-type_TetR-like_transc_reg"/>
</dbReference>
<proteinExistence type="predicted"/>
<dbReference type="InterPro" id="IPR009057">
    <property type="entry name" value="Homeodomain-like_sf"/>
</dbReference>
<dbReference type="PROSITE" id="PS50977">
    <property type="entry name" value="HTH_TETR_2"/>
    <property type="match status" value="1"/>
</dbReference>
<dbReference type="Pfam" id="PF00440">
    <property type="entry name" value="TetR_N"/>
    <property type="match status" value="1"/>
</dbReference>
<keyword evidence="2 4" id="KW-0238">DNA-binding</keyword>
<dbReference type="SUPFAM" id="SSF48498">
    <property type="entry name" value="Tetracyclin repressor-like, C-terminal domain"/>
    <property type="match status" value="1"/>
</dbReference>
<dbReference type="GO" id="GO:0003700">
    <property type="term" value="F:DNA-binding transcription factor activity"/>
    <property type="evidence" value="ECO:0007669"/>
    <property type="project" value="TreeGrafter"/>
</dbReference>
<evidence type="ECO:0000256" key="3">
    <source>
        <dbReference type="ARBA" id="ARBA00023163"/>
    </source>
</evidence>
<reference evidence="7 8" key="1">
    <citation type="submission" date="2017-11" db="EMBL/GenBank/DDBJ databases">
        <title>Genome sequence of Pantoea cypripedii NE1.</title>
        <authorList>
            <person name="Nascimento F.X."/>
        </authorList>
    </citation>
    <scope>NUCLEOTIDE SEQUENCE [LARGE SCALE GENOMIC DNA]</scope>
    <source>
        <strain evidence="7 8">NE1</strain>
    </source>
</reference>
<accession>A0A6B9G2Z6</accession>
<dbReference type="InterPro" id="IPR001647">
    <property type="entry name" value="HTH_TetR"/>
</dbReference>
<dbReference type="Gene3D" id="1.10.10.60">
    <property type="entry name" value="Homeodomain-like"/>
    <property type="match status" value="1"/>
</dbReference>
<protein>
    <submittedName>
        <fullName evidence="7">TetR family transcriptional regulator</fullName>
    </submittedName>
</protein>
<dbReference type="EMBL" id="CP024768">
    <property type="protein sequence ID" value="QGY31338.1"/>
    <property type="molecule type" value="Genomic_DNA"/>
</dbReference>
<dbReference type="InterPro" id="IPR011075">
    <property type="entry name" value="TetR_C"/>
</dbReference>
<dbReference type="GO" id="GO:0000976">
    <property type="term" value="F:transcription cis-regulatory region binding"/>
    <property type="evidence" value="ECO:0007669"/>
    <property type="project" value="TreeGrafter"/>
</dbReference>
<dbReference type="InterPro" id="IPR036271">
    <property type="entry name" value="Tet_transcr_reg_TetR-rel_C_sf"/>
</dbReference>
<keyword evidence="3" id="KW-0804">Transcription</keyword>
<organism evidence="7 8">
    <name type="scientific">Pantoea cypripedii</name>
    <name type="common">Pectobacterium cypripedii</name>
    <name type="synonym">Erwinia cypripedii</name>
    <dbReference type="NCBI Taxonomy" id="55209"/>
    <lineage>
        <taxon>Bacteria</taxon>
        <taxon>Pseudomonadati</taxon>
        <taxon>Pseudomonadota</taxon>
        <taxon>Gammaproteobacteria</taxon>
        <taxon>Enterobacterales</taxon>
        <taxon>Erwiniaceae</taxon>
        <taxon>Pantoea</taxon>
    </lineage>
</organism>
<evidence type="ECO:0000256" key="1">
    <source>
        <dbReference type="ARBA" id="ARBA00023015"/>
    </source>
</evidence>
<evidence type="ECO:0000313" key="7">
    <source>
        <dbReference type="EMBL" id="QGY31338.1"/>
    </source>
</evidence>
<feature type="domain" description="HTH tetR-type" evidence="6">
    <location>
        <begin position="24"/>
        <end position="84"/>
    </location>
</feature>
<keyword evidence="1" id="KW-0805">Transcription regulation</keyword>
<dbReference type="PANTHER" id="PTHR30055">
    <property type="entry name" value="HTH-TYPE TRANSCRIPTIONAL REGULATOR RUTR"/>
    <property type="match status" value="1"/>
</dbReference>